<evidence type="ECO:0000256" key="1">
    <source>
        <dbReference type="SAM" id="MobiDB-lite"/>
    </source>
</evidence>
<comment type="caution">
    <text evidence="3">The sequence shown here is derived from an EMBL/GenBank/DDBJ whole genome shotgun (WGS) entry which is preliminary data.</text>
</comment>
<dbReference type="InterPro" id="IPR011009">
    <property type="entry name" value="Kinase-like_dom_sf"/>
</dbReference>
<feature type="domain" description="Fungal-type protein kinase" evidence="2">
    <location>
        <begin position="376"/>
        <end position="511"/>
    </location>
</feature>
<dbReference type="Pfam" id="PF17667">
    <property type="entry name" value="Pkinase_fungal"/>
    <property type="match status" value="2"/>
</dbReference>
<protein>
    <recommendedName>
        <fullName evidence="2">Fungal-type protein kinase domain-containing protein</fullName>
    </recommendedName>
</protein>
<organism evidence="3 4">
    <name type="scientific">Coprinellus micaceus</name>
    <name type="common">Glistening ink-cap mushroom</name>
    <name type="synonym">Coprinus micaceus</name>
    <dbReference type="NCBI Taxonomy" id="71717"/>
    <lineage>
        <taxon>Eukaryota</taxon>
        <taxon>Fungi</taxon>
        <taxon>Dikarya</taxon>
        <taxon>Basidiomycota</taxon>
        <taxon>Agaricomycotina</taxon>
        <taxon>Agaricomycetes</taxon>
        <taxon>Agaricomycetidae</taxon>
        <taxon>Agaricales</taxon>
        <taxon>Agaricineae</taxon>
        <taxon>Psathyrellaceae</taxon>
        <taxon>Coprinellus</taxon>
    </lineage>
</organism>
<accession>A0A4Y7SVG9</accession>
<dbReference type="OrthoDB" id="5569250at2759"/>
<dbReference type="Gene3D" id="1.10.510.10">
    <property type="entry name" value="Transferase(Phosphotransferase) domain 1"/>
    <property type="match status" value="1"/>
</dbReference>
<dbReference type="EMBL" id="QPFP01000055">
    <property type="protein sequence ID" value="TEB25618.1"/>
    <property type="molecule type" value="Genomic_DNA"/>
</dbReference>
<proteinExistence type="predicted"/>
<name>A0A4Y7SVG9_COPMI</name>
<dbReference type="InterPro" id="IPR040976">
    <property type="entry name" value="Pkinase_fungal"/>
</dbReference>
<keyword evidence="4" id="KW-1185">Reference proteome</keyword>
<reference evidence="3 4" key="1">
    <citation type="journal article" date="2019" name="Nat. Ecol. Evol.">
        <title>Megaphylogeny resolves global patterns of mushroom evolution.</title>
        <authorList>
            <person name="Varga T."/>
            <person name="Krizsan K."/>
            <person name="Foldi C."/>
            <person name="Dima B."/>
            <person name="Sanchez-Garcia M."/>
            <person name="Sanchez-Ramirez S."/>
            <person name="Szollosi G.J."/>
            <person name="Szarkandi J.G."/>
            <person name="Papp V."/>
            <person name="Albert L."/>
            <person name="Andreopoulos W."/>
            <person name="Angelini C."/>
            <person name="Antonin V."/>
            <person name="Barry K.W."/>
            <person name="Bougher N.L."/>
            <person name="Buchanan P."/>
            <person name="Buyck B."/>
            <person name="Bense V."/>
            <person name="Catcheside P."/>
            <person name="Chovatia M."/>
            <person name="Cooper J."/>
            <person name="Damon W."/>
            <person name="Desjardin D."/>
            <person name="Finy P."/>
            <person name="Geml J."/>
            <person name="Haridas S."/>
            <person name="Hughes K."/>
            <person name="Justo A."/>
            <person name="Karasinski D."/>
            <person name="Kautmanova I."/>
            <person name="Kiss B."/>
            <person name="Kocsube S."/>
            <person name="Kotiranta H."/>
            <person name="LaButti K.M."/>
            <person name="Lechner B.E."/>
            <person name="Liimatainen K."/>
            <person name="Lipzen A."/>
            <person name="Lukacs Z."/>
            <person name="Mihaltcheva S."/>
            <person name="Morgado L.N."/>
            <person name="Niskanen T."/>
            <person name="Noordeloos M.E."/>
            <person name="Ohm R.A."/>
            <person name="Ortiz-Santana B."/>
            <person name="Ovrebo C."/>
            <person name="Racz N."/>
            <person name="Riley R."/>
            <person name="Savchenko A."/>
            <person name="Shiryaev A."/>
            <person name="Soop K."/>
            <person name="Spirin V."/>
            <person name="Szebenyi C."/>
            <person name="Tomsovsky M."/>
            <person name="Tulloss R.E."/>
            <person name="Uehling J."/>
            <person name="Grigoriev I.V."/>
            <person name="Vagvolgyi C."/>
            <person name="Papp T."/>
            <person name="Martin F.M."/>
            <person name="Miettinen O."/>
            <person name="Hibbett D.S."/>
            <person name="Nagy L.G."/>
        </authorList>
    </citation>
    <scope>NUCLEOTIDE SEQUENCE [LARGE SCALE GENOMIC DNA]</scope>
    <source>
        <strain evidence="3 4">FP101781</strain>
    </source>
</reference>
<feature type="domain" description="Fungal-type protein kinase" evidence="2">
    <location>
        <begin position="172"/>
        <end position="363"/>
    </location>
</feature>
<feature type="compositionally biased region" description="Basic residues" evidence="1">
    <location>
        <begin position="787"/>
        <end position="800"/>
    </location>
</feature>
<evidence type="ECO:0000313" key="4">
    <source>
        <dbReference type="Proteomes" id="UP000298030"/>
    </source>
</evidence>
<gene>
    <name evidence="3" type="ORF">FA13DRAFT_1692942</name>
</gene>
<evidence type="ECO:0000313" key="3">
    <source>
        <dbReference type="EMBL" id="TEB25618.1"/>
    </source>
</evidence>
<dbReference type="Proteomes" id="UP000298030">
    <property type="component" value="Unassembled WGS sequence"/>
</dbReference>
<dbReference type="AlphaFoldDB" id="A0A4Y7SVG9"/>
<dbReference type="PANTHER" id="PTHR38248">
    <property type="entry name" value="FUNK1 6"/>
    <property type="match status" value="1"/>
</dbReference>
<dbReference type="SUPFAM" id="SSF56112">
    <property type="entry name" value="Protein kinase-like (PK-like)"/>
    <property type="match status" value="1"/>
</dbReference>
<evidence type="ECO:0000259" key="2">
    <source>
        <dbReference type="Pfam" id="PF17667"/>
    </source>
</evidence>
<feature type="compositionally biased region" description="Polar residues" evidence="1">
    <location>
        <begin position="737"/>
        <end position="750"/>
    </location>
</feature>
<sequence>MFENNLEEGLAMTSAYNRLSTNIELALNDKYQQRDDTAQGSRPKFTTTSDAYAHNLYLDAVQNEDIYTFLRGDESYDSTQKRWSFPSVPETTEHLIGAVCNVLRGILGRFVKSQDPTVKREVCSTVGNPACEGRNEGGYRVCPVLLIRAEGPSFEIPESLISVAAASSSLGFSNMATYISVKLDSNVGTEEENVEEMTSYAKRVFHEQPNRVFVRSLVVTEKHARLVHFDRAGSQITPPIDIHRHPATFVRLIAGLSSTSERSLGLDDSIQWTVVDGRKTHGTLTTTGPKGEPTTFPILERVATTRDSIRGRATTCWRVRDPETAEEYVVKDSWRPEGRGPEHEFLEMIKGISGVVQMVSCEVGRGETKDFRCSSTTRHYYNRISTRATMKSYGKSVLFFTSVLQLLCAVRDAIAAHQRLVDVRVLHRDISHNNVLLGKEGAADGDRGVIIDFDMAFRATDTNPTVTTDSNIGTRVFQSLCVLHSSYPGEKPPSHDYLDDLESFLYLLTYIFLLYKPDGSRFQSKDTGPSIVRGWGDEDPQAAHSSKHSLFGAGSIADQALRLIEEHWGSSCSTLFDGFSWWVLDRRDEKLGLLDDHSGSPDALEPIHSRRGEHYSEVLKMFDEAIEAVKDSAPHDATSPPPSKPVQVCPPEALPTTPVYQSPVACSSPQPTVSPGQDSAPVHSLFDVEMAPPPAPTMSDDAGLPSVLPILPAPSATTQPRRSARIRNLHGAKDETPTYQSVQVSPTGKSSCPALPLAVPQPRRSERIRKRKFGDDGRAEAVTPAAKRVKKGRRVPAHAR</sequence>
<dbReference type="PANTHER" id="PTHR38248:SF2">
    <property type="entry name" value="FUNK1 11"/>
    <property type="match status" value="1"/>
</dbReference>
<feature type="region of interest" description="Disordered" evidence="1">
    <location>
        <begin position="729"/>
        <end position="800"/>
    </location>
</feature>
<dbReference type="STRING" id="71717.A0A4Y7SVG9"/>